<dbReference type="InterPro" id="IPR036396">
    <property type="entry name" value="Cyt_P450_sf"/>
</dbReference>
<accession>A0ABR0CSA9</accession>
<gene>
    <name evidence="8" type="ORF">RD792_013027</name>
</gene>
<dbReference type="InterPro" id="IPR001128">
    <property type="entry name" value="Cyt_P450"/>
</dbReference>
<evidence type="ECO:0000256" key="1">
    <source>
        <dbReference type="ARBA" id="ARBA00001971"/>
    </source>
</evidence>
<proteinExistence type="inferred from homology"/>
<reference evidence="8 9" key="1">
    <citation type="journal article" date="2023" name="bioRxiv">
        <title>Genome report: Whole genome sequence and annotation of Penstemon davidsonii.</title>
        <authorList>
            <person name="Ostevik K.L."/>
            <person name="Alabady M."/>
            <person name="Zhang M."/>
            <person name="Rausher M.D."/>
        </authorList>
    </citation>
    <scope>NUCLEOTIDE SEQUENCE [LARGE SCALE GENOMIC DNA]</scope>
    <source>
        <strain evidence="8">DNT005</strain>
        <tissue evidence="8">Whole leaf</tissue>
    </source>
</reference>
<comment type="caution">
    <text evidence="8">The sequence shown here is derived from an EMBL/GenBank/DDBJ whole genome shotgun (WGS) entry which is preliminary data.</text>
</comment>
<keyword evidence="4" id="KW-0479">Metal-binding</keyword>
<keyword evidence="3" id="KW-0349">Heme</keyword>
<evidence type="ECO:0000256" key="6">
    <source>
        <dbReference type="ARBA" id="ARBA00023004"/>
    </source>
</evidence>
<evidence type="ECO:0008006" key="10">
    <source>
        <dbReference type="Google" id="ProtNLM"/>
    </source>
</evidence>
<evidence type="ECO:0000256" key="2">
    <source>
        <dbReference type="ARBA" id="ARBA00010617"/>
    </source>
</evidence>
<sequence length="221" mass="25272">MVIASSPATAKEILRTNDKILSGRYMPSTYYAIPRVIKSSMTMSRECNTTWKLLRGVSQNFIFSSRAVDSKGEIRKDKVTQMLNYLVEKERQVVKLDDIVTATVSNIVTSVLVSRNIFDIRSGEGEINHDQKVKALINEIVEAVASPGLTDLFPILRSVDFWSKRNAMVLHRKVMYVWKDIIDERRSIRHENNSNISTRDFLDVLVENAFLDDQISLLFTV</sequence>
<dbReference type="PANTHER" id="PTHR47950:SF49">
    <property type="entry name" value="CYTOCHROME P450"/>
    <property type="match status" value="1"/>
</dbReference>
<dbReference type="Pfam" id="PF00067">
    <property type="entry name" value="p450"/>
    <property type="match status" value="1"/>
</dbReference>
<keyword evidence="6" id="KW-0408">Iron</keyword>
<keyword evidence="5" id="KW-0560">Oxidoreductase</keyword>
<keyword evidence="7" id="KW-0503">Monooxygenase</keyword>
<keyword evidence="9" id="KW-1185">Reference proteome</keyword>
<evidence type="ECO:0000256" key="4">
    <source>
        <dbReference type="ARBA" id="ARBA00022723"/>
    </source>
</evidence>
<comment type="similarity">
    <text evidence="2">Belongs to the cytochrome P450 family.</text>
</comment>
<organism evidence="8 9">
    <name type="scientific">Penstemon davidsonii</name>
    <dbReference type="NCBI Taxonomy" id="160366"/>
    <lineage>
        <taxon>Eukaryota</taxon>
        <taxon>Viridiplantae</taxon>
        <taxon>Streptophyta</taxon>
        <taxon>Embryophyta</taxon>
        <taxon>Tracheophyta</taxon>
        <taxon>Spermatophyta</taxon>
        <taxon>Magnoliopsida</taxon>
        <taxon>eudicotyledons</taxon>
        <taxon>Gunneridae</taxon>
        <taxon>Pentapetalae</taxon>
        <taxon>asterids</taxon>
        <taxon>lamiids</taxon>
        <taxon>Lamiales</taxon>
        <taxon>Plantaginaceae</taxon>
        <taxon>Cheloneae</taxon>
        <taxon>Penstemon</taxon>
    </lineage>
</organism>
<protein>
    <recommendedName>
        <fullName evidence="10">Cytochrome P450</fullName>
    </recommendedName>
</protein>
<evidence type="ECO:0000256" key="5">
    <source>
        <dbReference type="ARBA" id="ARBA00023002"/>
    </source>
</evidence>
<name>A0ABR0CSA9_9LAMI</name>
<dbReference type="EMBL" id="JAYDYQ010002686">
    <property type="protein sequence ID" value="KAK4479973.1"/>
    <property type="molecule type" value="Genomic_DNA"/>
</dbReference>
<evidence type="ECO:0000256" key="7">
    <source>
        <dbReference type="ARBA" id="ARBA00023033"/>
    </source>
</evidence>
<dbReference type="Gene3D" id="1.10.630.10">
    <property type="entry name" value="Cytochrome P450"/>
    <property type="match status" value="1"/>
</dbReference>
<evidence type="ECO:0000256" key="3">
    <source>
        <dbReference type="ARBA" id="ARBA00022617"/>
    </source>
</evidence>
<dbReference type="SUPFAM" id="SSF48264">
    <property type="entry name" value="Cytochrome P450"/>
    <property type="match status" value="1"/>
</dbReference>
<dbReference type="PANTHER" id="PTHR47950">
    <property type="entry name" value="CYTOCHROME P450, FAMILY 76, SUBFAMILY C, POLYPEPTIDE 5-RELATED"/>
    <property type="match status" value="1"/>
</dbReference>
<evidence type="ECO:0000313" key="8">
    <source>
        <dbReference type="EMBL" id="KAK4479973.1"/>
    </source>
</evidence>
<dbReference type="Proteomes" id="UP001291926">
    <property type="component" value="Unassembled WGS sequence"/>
</dbReference>
<evidence type="ECO:0000313" key="9">
    <source>
        <dbReference type="Proteomes" id="UP001291926"/>
    </source>
</evidence>
<comment type="cofactor">
    <cofactor evidence="1">
        <name>heme</name>
        <dbReference type="ChEBI" id="CHEBI:30413"/>
    </cofactor>
</comment>